<keyword evidence="10" id="KW-0489">Methyltransferase</keyword>
<keyword evidence="2" id="KW-0949">S-adenosyl-L-methionine</keyword>
<dbReference type="EMBL" id="CP036289">
    <property type="protein sequence ID" value="QDU77495.1"/>
    <property type="molecule type" value="Genomic_DNA"/>
</dbReference>
<comment type="catalytic activity">
    <reaction evidence="7">
        <text>arsenic triglutathione + 2 [thioredoxin]-dithiol + 2 S-adenosyl-L-methionine + H2O = dimethylarsinous acid + 2 [thioredoxin]-disulfide + 3 glutathione + 2 S-adenosyl-L-homocysteine + 2 H(+)</text>
        <dbReference type="Rhea" id="RHEA:69464"/>
        <dbReference type="Rhea" id="RHEA-COMP:10698"/>
        <dbReference type="Rhea" id="RHEA-COMP:10700"/>
        <dbReference type="ChEBI" id="CHEBI:15377"/>
        <dbReference type="ChEBI" id="CHEBI:15378"/>
        <dbReference type="ChEBI" id="CHEBI:23808"/>
        <dbReference type="ChEBI" id="CHEBI:29950"/>
        <dbReference type="ChEBI" id="CHEBI:50058"/>
        <dbReference type="ChEBI" id="CHEBI:57856"/>
        <dbReference type="ChEBI" id="CHEBI:57925"/>
        <dbReference type="ChEBI" id="CHEBI:59789"/>
        <dbReference type="ChEBI" id="CHEBI:183640"/>
        <dbReference type="EC" id="2.1.1.137"/>
    </reaction>
</comment>
<dbReference type="InterPro" id="IPR025714">
    <property type="entry name" value="Methyltranfer_dom"/>
</dbReference>
<keyword evidence="11" id="KW-1185">Reference proteome</keyword>
<proteinExistence type="inferred from homology"/>
<dbReference type="EC" id="2.1.1.137" evidence="4"/>
<sequence>MSTSPKLDSDQAVAQRYADAAQEREAALCCPVQYDTKLLEVIPDEVIERDYGCGDPTPYVRPGDTVLDLGSGGGKLCFIAAQMVGSQGRVIGVDCNQEMLSLARKHAPTVAERIGYANVEFRNGMIQDLQLDLDQLATVLSDQPASDLTSYHALRHATERIRSERPLIESNSVDCVLSNCVLNLVKVSDRHQLFAEMFRVLRVGGRVAVSDIVSDETVPETLKNDPTLWSGCISGAFREDEFLNAFVEAGFHGIEIVKREAQPWQTVEGIEFRSVTVMAYKGKQGPCLERNQAVIYRGPFSTVKDDDGHIYYRGERMAVCDKTFRLLQAEPYVEMFDFVEPIEPIPLDDAEPFMCHQNARRHPRQTKGLDYDVTTEAPSECGDDCC</sequence>
<evidence type="ECO:0000256" key="1">
    <source>
        <dbReference type="ARBA" id="ARBA00022679"/>
    </source>
</evidence>
<reference evidence="11" key="1">
    <citation type="submission" date="2019-02" db="EMBL/GenBank/DDBJ databases">
        <title>Deep-cultivation of Planctomycetes and their phenomic and genomic characterization uncovers novel biology.</title>
        <authorList>
            <person name="Wiegand S."/>
            <person name="Jogler M."/>
            <person name="Boedeker C."/>
            <person name="Pinto D."/>
            <person name="Vollmers J."/>
            <person name="Rivas-Marin E."/>
            <person name="Kohn T."/>
            <person name="Peeters S.H."/>
            <person name="Heuer A."/>
            <person name="Rast P."/>
            <person name="Oberbeckmann S."/>
            <person name="Bunk B."/>
            <person name="Jeske O."/>
            <person name="Meyerdierks A."/>
            <person name="Storesund J.E."/>
            <person name="Kallscheuer N."/>
            <person name="Luecker S."/>
            <person name="Lage O.M."/>
            <person name="Pohl T."/>
            <person name="Merkel B.J."/>
            <person name="Hornburger P."/>
            <person name="Mueller R.-W."/>
            <person name="Bruemmer F."/>
            <person name="Labrenz M."/>
            <person name="Spormann A.M."/>
            <person name="Op den Camp H."/>
            <person name="Overmann J."/>
            <person name="Amann R."/>
            <person name="Jetten M.S.M."/>
            <person name="Mascher T."/>
            <person name="Medema M.H."/>
            <person name="Devos D.P."/>
            <person name="Kaster A.-K."/>
            <person name="Ovreas L."/>
            <person name="Rohde M."/>
            <person name="Galperin M.Y."/>
            <person name="Jogler C."/>
        </authorList>
    </citation>
    <scope>NUCLEOTIDE SEQUENCE [LARGE SCALE GENOMIC DNA]</scope>
    <source>
        <strain evidence="11">Pan97</strain>
    </source>
</reference>
<dbReference type="KEGG" id="bvo:Pan97_45650"/>
<keyword evidence="1 10" id="KW-0808">Transferase</keyword>
<dbReference type="Proteomes" id="UP000318626">
    <property type="component" value="Chromosome"/>
</dbReference>
<dbReference type="InterPro" id="IPR029063">
    <property type="entry name" value="SAM-dependent_MTases_sf"/>
</dbReference>
<evidence type="ECO:0000313" key="10">
    <source>
        <dbReference type="EMBL" id="QDU77495.1"/>
    </source>
</evidence>
<organism evidence="10 11">
    <name type="scientific">Bremerella volcania</name>
    <dbReference type="NCBI Taxonomy" id="2527984"/>
    <lineage>
        <taxon>Bacteria</taxon>
        <taxon>Pseudomonadati</taxon>
        <taxon>Planctomycetota</taxon>
        <taxon>Planctomycetia</taxon>
        <taxon>Pirellulales</taxon>
        <taxon>Pirellulaceae</taxon>
        <taxon>Bremerella</taxon>
    </lineage>
</organism>
<dbReference type="PANTHER" id="PTHR43675:SF8">
    <property type="entry name" value="ARSENITE METHYLTRANSFERASE"/>
    <property type="match status" value="1"/>
</dbReference>
<evidence type="ECO:0000256" key="5">
    <source>
        <dbReference type="ARBA" id="ARBA00034545"/>
    </source>
</evidence>
<comment type="similarity">
    <text evidence="3">Belongs to the methyltransferase superfamily. Arsenite methyltransferase family.</text>
</comment>
<dbReference type="Gene3D" id="3.40.50.150">
    <property type="entry name" value="Vaccinia Virus protein VP39"/>
    <property type="match status" value="2"/>
</dbReference>
<evidence type="ECO:0000256" key="7">
    <source>
        <dbReference type="ARBA" id="ARBA00047943"/>
    </source>
</evidence>
<evidence type="ECO:0000259" key="9">
    <source>
        <dbReference type="Pfam" id="PF13847"/>
    </source>
</evidence>
<dbReference type="AlphaFoldDB" id="A0A518CE36"/>
<dbReference type="OrthoDB" id="9772751at2"/>
<dbReference type="InterPro" id="IPR026669">
    <property type="entry name" value="Arsenite_MeTrfase-like"/>
</dbReference>
<dbReference type="PANTHER" id="PTHR43675">
    <property type="entry name" value="ARSENITE METHYLTRANSFERASE"/>
    <property type="match status" value="1"/>
</dbReference>
<dbReference type="RefSeq" id="WP_144976408.1">
    <property type="nucleotide sequence ID" value="NZ_CP036289.1"/>
</dbReference>
<feature type="domain" description="Methyltransferase" evidence="9">
    <location>
        <begin position="62"/>
        <end position="250"/>
    </location>
</feature>
<comment type="catalytic activity">
    <reaction evidence="6">
        <text>arsenic triglutathione + [thioredoxin]-dithiol + S-adenosyl-L-methionine + 2 H2O = methylarsonous acid + [thioredoxin]-disulfide + 3 glutathione + S-adenosyl-L-homocysteine + H(+)</text>
        <dbReference type="Rhea" id="RHEA:69460"/>
        <dbReference type="Rhea" id="RHEA-COMP:10698"/>
        <dbReference type="Rhea" id="RHEA-COMP:10700"/>
        <dbReference type="ChEBI" id="CHEBI:15377"/>
        <dbReference type="ChEBI" id="CHEBI:15378"/>
        <dbReference type="ChEBI" id="CHEBI:17826"/>
        <dbReference type="ChEBI" id="CHEBI:29950"/>
        <dbReference type="ChEBI" id="CHEBI:50058"/>
        <dbReference type="ChEBI" id="CHEBI:57856"/>
        <dbReference type="ChEBI" id="CHEBI:57925"/>
        <dbReference type="ChEBI" id="CHEBI:59789"/>
        <dbReference type="ChEBI" id="CHEBI:183640"/>
        <dbReference type="EC" id="2.1.1.137"/>
    </reaction>
</comment>
<evidence type="ECO:0000313" key="11">
    <source>
        <dbReference type="Proteomes" id="UP000318626"/>
    </source>
</evidence>
<comment type="catalytic activity">
    <reaction evidence="8">
        <text>arsenic triglutathione + 3 [thioredoxin]-dithiol + 3 S-adenosyl-L-methionine = trimethylarsine + 3 [thioredoxin]-disulfide + 3 glutathione + 3 S-adenosyl-L-homocysteine + 3 H(+)</text>
        <dbReference type="Rhea" id="RHEA:69432"/>
        <dbReference type="Rhea" id="RHEA-COMP:10698"/>
        <dbReference type="Rhea" id="RHEA-COMP:10700"/>
        <dbReference type="ChEBI" id="CHEBI:15378"/>
        <dbReference type="ChEBI" id="CHEBI:27130"/>
        <dbReference type="ChEBI" id="CHEBI:29950"/>
        <dbReference type="ChEBI" id="CHEBI:50058"/>
        <dbReference type="ChEBI" id="CHEBI:57856"/>
        <dbReference type="ChEBI" id="CHEBI:57925"/>
        <dbReference type="ChEBI" id="CHEBI:59789"/>
        <dbReference type="ChEBI" id="CHEBI:183640"/>
        <dbReference type="EC" id="2.1.1.137"/>
    </reaction>
</comment>
<protein>
    <recommendedName>
        <fullName evidence="5">Arsenite methyltransferase</fullName>
        <ecNumber evidence="4">2.1.1.137</ecNumber>
    </recommendedName>
</protein>
<dbReference type="SUPFAM" id="SSF53335">
    <property type="entry name" value="S-adenosyl-L-methionine-dependent methyltransferases"/>
    <property type="match status" value="1"/>
</dbReference>
<name>A0A518CE36_9BACT</name>
<dbReference type="GO" id="GO:0032259">
    <property type="term" value="P:methylation"/>
    <property type="evidence" value="ECO:0007669"/>
    <property type="project" value="UniProtKB-KW"/>
</dbReference>
<dbReference type="GO" id="GO:0030791">
    <property type="term" value="F:arsenite methyltransferase activity"/>
    <property type="evidence" value="ECO:0007669"/>
    <property type="project" value="UniProtKB-EC"/>
</dbReference>
<evidence type="ECO:0000256" key="6">
    <source>
        <dbReference type="ARBA" id="ARBA00047941"/>
    </source>
</evidence>
<accession>A0A518CE36</accession>
<dbReference type="Pfam" id="PF13847">
    <property type="entry name" value="Methyltransf_31"/>
    <property type="match status" value="1"/>
</dbReference>
<dbReference type="CDD" id="cd02440">
    <property type="entry name" value="AdoMet_MTases"/>
    <property type="match status" value="1"/>
</dbReference>
<evidence type="ECO:0000256" key="3">
    <source>
        <dbReference type="ARBA" id="ARBA00034487"/>
    </source>
</evidence>
<evidence type="ECO:0000256" key="8">
    <source>
        <dbReference type="ARBA" id="ARBA00048428"/>
    </source>
</evidence>
<evidence type="ECO:0000256" key="4">
    <source>
        <dbReference type="ARBA" id="ARBA00034521"/>
    </source>
</evidence>
<evidence type="ECO:0000256" key="2">
    <source>
        <dbReference type="ARBA" id="ARBA00022691"/>
    </source>
</evidence>
<gene>
    <name evidence="10" type="ORF">Pan97_45650</name>
</gene>